<evidence type="ECO:0000256" key="1">
    <source>
        <dbReference type="ARBA" id="ARBA00022598"/>
    </source>
</evidence>
<dbReference type="PROSITE" id="PS00455">
    <property type="entry name" value="AMP_BINDING"/>
    <property type="match status" value="1"/>
</dbReference>
<keyword evidence="2" id="KW-0276">Fatty acid metabolism</keyword>
<feature type="domain" description="AMP-dependent synthetase/ligase" evidence="5">
    <location>
        <begin position="85"/>
        <end position="503"/>
    </location>
</feature>
<protein>
    <recommendedName>
        <fullName evidence="4">long-chain-fatty-acid--CoA ligase</fullName>
        <ecNumber evidence="4">6.2.1.3</ecNumber>
    </recommendedName>
</protein>
<dbReference type="InterPro" id="IPR042099">
    <property type="entry name" value="ANL_N_sf"/>
</dbReference>
<dbReference type="Gene3D" id="3.40.50.12780">
    <property type="entry name" value="N-terminal domain of ligase-like"/>
    <property type="match status" value="2"/>
</dbReference>
<dbReference type="EC" id="6.2.1.3" evidence="4"/>
<evidence type="ECO:0000256" key="4">
    <source>
        <dbReference type="ARBA" id="ARBA00026121"/>
    </source>
</evidence>
<gene>
    <name evidence="6" type="ORF">NDU88_000386</name>
</gene>
<dbReference type="GO" id="GO:0004467">
    <property type="term" value="F:long-chain fatty acid-CoA ligase activity"/>
    <property type="evidence" value="ECO:0007669"/>
    <property type="project" value="UniProtKB-EC"/>
</dbReference>
<dbReference type="Pfam" id="PF00501">
    <property type="entry name" value="AMP-binding"/>
    <property type="match status" value="1"/>
</dbReference>
<dbReference type="CDD" id="cd05933">
    <property type="entry name" value="ACSBG_like"/>
    <property type="match status" value="1"/>
</dbReference>
<sequence length="700" mass="78151">MARHLVTKASCMRQLLWRNKAWASRRTALQGHPRPCAFQTTGSPIQSNLAPADSFWTTRRDGAVRLHMEEAGPASEPPITTLQLFQDAIQRYGNRPAMAVKIDGRWETTTYLQYYQQCRAAAKSFLKLGLERYHGVGILGFNSPEWFISDVGAIMAGGFAVGIYTTNSPDACRYVAGNSEANILVVENHHQLEKIMQVQDQLPHLKAIVQYKDELKEKRPNLYTWKEFMQVGSSVPDETLDDIIASQKANECCILIYTSGTTGQPKGVMLSHDNITWTTKIFGDYTGKKENENILSYLPLSHVAAQVFDIWLTMRFGGTTYFANSGALKGSLIDFLKEVRPTFFFGVPRIWEKIQAAAQATESKETFVQRSISTWAKGRGFVANLNRMNGTSSLPWGYSLAKYLVLKKMQAAVGLDRCVLCITGSAPITKETLDYFMGLDIPLMELYGLSEDSGPHTVSVYGGFRMTSCGKTLPGCRSQIHMPDKEGNGEMYAWGRHIFMGYLNMVEKTNESLNKDGWLLTGDIGMFDPDGFFYLTGRIKEIVITSGGENVPPAPIENAMKEEVPIISNAVVIGDMKKFLSMLITLKSTIDANTLQPGDDLTPDAIKFCQQLGSRATRVSEVVRSKDPVIYKAIQEGLDRVNQMATSNAQRIQKFTILEKDLSTDGGELGPTLKMNRKVILKKYERVIDEMYKVSAHLEK</sequence>
<dbReference type="EMBL" id="JANPWB010000001">
    <property type="protein sequence ID" value="KAJ1212738.1"/>
    <property type="molecule type" value="Genomic_DNA"/>
</dbReference>
<evidence type="ECO:0000313" key="6">
    <source>
        <dbReference type="EMBL" id="KAJ1212738.1"/>
    </source>
</evidence>
<comment type="caution">
    <text evidence="6">The sequence shown here is derived from an EMBL/GenBank/DDBJ whole genome shotgun (WGS) entry which is preliminary data.</text>
</comment>
<accession>A0AAV7WJJ0</accession>
<keyword evidence="7" id="KW-1185">Reference proteome</keyword>
<keyword evidence="3" id="KW-0443">Lipid metabolism</keyword>
<dbReference type="PANTHER" id="PTHR43272">
    <property type="entry name" value="LONG-CHAIN-FATTY-ACID--COA LIGASE"/>
    <property type="match status" value="1"/>
</dbReference>
<dbReference type="GO" id="GO:0016020">
    <property type="term" value="C:membrane"/>
    <property type="evidence" value="ECO:0007669"/>
    <property type="project" value="TreeGrafter"/>
</dbReference>
<evidence type="ECO:0000259" key="5">
    <source>
        <dbReference type="Pfam" id="PF00501"/>
    </source>
</evidence>
<reference evidence="6" key="1">
    <citation type="journal article" date="2022" name="bioRxiv">
        <title>Sequencing and chromosome-scale assembly of the giantPleurodeles waltlgenome.</title>
        <authorList>
            <person name="Brown T."/>
            <person name="Elewa A."/>
            <person name="Iarovenko S."/>
            <person name="Subramanian E."/>
            <person name="Araus A.J."/>
            <person name="Petzold A."/>
            <person name="Susuki M."/>
            <person name="Suzuki K.-i.T."/>
            <person name="Hayashi T."/>
            <person name="Toyoda A."/>
            <person name="Oliveira C."/>
            <person name="Osipova E."/>
            <person name="Leigh N.D."/>
            <person name="Simon A."/>
            <person name="Yun M.H."/>
        </authorList>
    </citation>
    <scope>NUCLEOTIDE SEQUENCE</scope>
    <source>
        <strain evidence="6">20211129_DDA</strain>
        <tissue evidence="6">Liver</tissue>
    </source>
</reference>
<evidence type="ECO:0000256" key="2">
    <source>
        <dbReference type="ARBA" id="ARBA00022832"/>
    </source>
</evidence>
<dbReference type="InterPro" id="IPR020845">
    <property type="entry name" value="AMP-binding_CS"/>
</dbReference>
<dbReference type="AlphaFoldDB" id="A0AAV7WJJ0"/>
<evidence type="ECO:0000256" key="3">
    <source>
        <dbReference type="ARBA" id="ARBA00023098"/>
    </source>
</evidence>
<proteinExistence type="predicted"/>
<dbReference type="SUPFAM" id="SSF56801">
    <property type="entry name" value="Acetyl-CoA synthetase-like"/>
    <property type="match status" value="1"/>
</dbReference>
<organism evidence="6 7">
    <name type="scientific">Pleurodeles waltl</name>
    <name type="common">Iberian ribbed newt</name>
    <dbReference type="NCBI Taxonomy" id="8319"/>
    <lineage>
        <taxon>Eukaryota</taxon>
        <taxon>Metazoa</taxon>
        <taxon>Chordata</taxon>
        <taxon>Craniata</taxon>
        <taxon>Vertebrata</taxon>
        <taxon>Euteleostomi</taxon>
        <taxon>Amphibia</taxon>
        <taxon>Batrachia</taxon>
        <taxon>Caudata</taxon>
        <taxon>Salamandroidea</taxon>
        <taxon>Salamandridae</taxon>
        <taxon>Pleurodelinae</taxon>
        <taxon>Pleurodeles</taxon>
    </lineage>
</organism>
<evidence type="ECO:0000313" key="7">
    <source>
        <dbReference type="Proteomes" id="UP001066276"/>
    </source>
</evidence>
<dbReference type="Proteomes" id="UP001066276">
    <property type="component" value="Chromosome 1_1"/>
</dbReference>
<dbReference type="GO" id="GO:0005783">
    <property type="term" value="C:endoplasmic reticulum"/>
    <property type="evidence" value="ECO:0007669"/>
    <property type="project" value="TreeGrafter"/>
</dbReference>
<name>A0AAV7WJJ0_PLEWA</name>
<dbReference type="PANTHER" id="PTHR43272:SF80">
    <property type="entry name" value="LONG-CHAIN-FATTY-ACID--COA LIGASE ACSBG2"/>
    <property type="match status" value="1"/>
</dbReference>
<dbReference type="InterPro" id="IPR000873">
    <property type="entry name" value="AMP-dep_synth/lig_dom"/>
</dbReference>
<dbReference type="Pfam" id="PF23562">
    <property type="entry name" value="AMP-binding_C_3"/>
    <property type="match status" value="1"/>
</dbReference>
<keyword evidence="1" id="KW-0436">Ligase</keyword>